<dbReference type="InterPro" id="IPR001486">
    <property type="entry name" value="Hemoglobin_trunc"/>
</dbReference>
<evidence type="ECO:0000256" key="2">
    <source>
        <dbReference type="ARBA" id="ARBA00022617"/>
    </source>
</evidence>
<keyword evidence="4" id="KW-0408">Iron</keyword>
<keyword evidence="2" id="KW-0349">Heme</keyword>
<evidence type="ECO:0000313" key="5">
    <source>
        <dbReference type="EMBL" id="GAL05177.1"/>
    </source>
</evidence>
<dbReference type="GO" id="GO:0019825">
    <property type="term" value="F:oxygen binding"/>
    <property type="evidence" value="ECO:0007669"/>
    <property type="project" value="InterPro"/>
</dbReference>
<dbReference type="EMBL" id="BBMN01000006">
    <property type="protein sequence ID" value="GAL05177.1"/>
    <property type="molecule type" value="Genomic_DNA"/>
</dbReference>
<evidence type="ECO:0000256" key="3">
    <source>
        <dbReference type="ARBA" id="ARBA00022723"/>
    </source>
</evidence>
<dbReference type="GO" id="GO:0020037">
    <property type="term" value="F:heme binding"/>
    <property type="evidence" value="ECO:0007669"/>
    <property type="project" value="InterPro"/>
</dbReference>
<proteinExistence type="predicted"/>
<comment type="caution">
    <text evidence="5">The sequence shown here is derived from an EMBL/GenBank/DDBJ whole genome shotgun (WGS) entry which is preliminary data.</text>
</comment>
<sequence length="148" mass="16565">MQPDFSDISSVIHRDIPAFAPGEQLLQEMGGEQGIATLVEGFYHAMDTLPEAQQIRTLYDEDLTDAKAKLAMFLQAWMAGQTPSSTHTPPEDWTHLTFGMAEKQAWLACMQKALDVQGLDSLFVRYLMVQFTLLAETCRNQPDAALTR</sequence>
<dbReference type="SUPFAM" id="SSF46458">
    <property type="entry name" value="Globin-like"/>
    <property type="match status" value="1"/>
</dbReference>
<dbReference type="GO" id="GO:0046872">
    <property type="term" value="F:metal ion binding"/>
    <property type="evidence" value="ECO:0007669"/>
    <property type="project" value="UniProtKB-KW"/>
</dbReference>
<dbReference type="eggNOG" id="COG2346">
    <property type="taxonomic scope" value="Bacteria"/>
</dbReference>
<accession>A0A090RC70</accession>
<gene>
    <name evidence="5" type="ORF">JCM19237_3560</name>
</gene>
<keyword evidence="1" id="KW-0813">Transport</keyword>
<evidence type="ECO:0000313" key="6">
    <source>
        <dbReference type="Proteomes" id="UP000029227"/>
    </source>
</evidence>
<evidence type="ECO:0000256" key="4">
    <source>
        <dbReference type="ARBA" id="ARBA00023004"/>
    </source>
</evidence>
<dbReference type="AlphaFoldDB" id="A0A090RC70"/>
<name>A0A090RC70_9GAMM</name>
<dbReference type="STRING" id="754436.JCM19237_3560"/>
<organism evidence="5 6">
    <name type="scientific">Photobacterium aphoticum</name>
    <dbReference type="NCBI Taxonomy" id="754436"/>
    <lineage>
        <taxon>Bacteria</taxon>
        <taxon>Pseudomonadati</taxon>
        <taxon>Pseudomonadota</taxon>
        <taxon>Gammaproteobacteria</taxon>
        <taxon>Vibrionales</taxon>
        <taxon>Vibrionaceae</taxon>
        <taxon>Photobacterium</taxon>
    </lineage>
</organism>
<evidence type="ECO:0000256" key="1">
    <source>
        <dbReference type="ARBA" id="ARBA00022448"/>
    </source>
</evidence>
<dbReference type="Proteomes" id="UP000029227">
    <property type="component" value="Unassembled WGS sequence"/>
</dbReference>
<dbReference type="InterPro" id="IPR012292">
    <property type="entry name" value="Globin/Proto"/>
</dbReference>
<reference evidence="5 6" key="1">
    <citation type="journal article" date="2014" name="Genome Announc.">
        <title>Draft Genome Sequences of Two Vibrionaceae Species, Vibrio ponticus C121 and Photobacterium aphoticum C119, Isolated as Coral Reef Microbiota.</title>
        <authorList>
            <person name="Al-saari N."/>
            <person name="Meirelles P.M."/>
            <person name="Mino S."/>
            <person name="Suda W."/>
            <person name="Oshima K."/>
            <person name="Hattori M."/>
            <person name="Ohkuma M."/>
            <person name="Thompson F.L."/>
            <person name="Gomez-Gil B."/>
            <person name="Sawabe T."/>
            <person name="Sawabe T."/>
        </authorList>
    </citation>
    <scope>NUCLEOTIDE SEQUENCE [LARGE SCALE GENOMIC DNA]</scope>
    <source>
        <strain evidence="5 6">JCM 19237</strain>
    </source>
</reference>
<dbReference type="Gene3D" id="1.10.490.10">
    <property type="entry name" value="Globins"/>
    <property type="match status" value="1"/>
</dbReference>
<dbReference type="Pfam" id="PF01152">
    <property type="entry name" value="Bac_globin"/>
    <property type="match status" value="1"/>
</dbReference>
<keyword evidence="3" id="KW-0479">Metal-binding</keyword>
<dbReference type="InterPro" id="IPR009050">
    <property type="entry name" value="Globin-like_sf"/>
</dbReference>
<protein>
    <submittedName>
        <fullName evidence="5">Hemoglobin-like protein HbO</fullName>
    </submittedName>
</protein>